<keyword evidence="5 6" id="KW-0067">ATP-binding</keyword>
<protein>
    <recommendedName>
        <fullName evidence="2 6">Adenylyl-sulfate kinase</fullName>
        <ecNumber evidence="2 6">2.7.1.25</ecNumber>
    </recommendedName>
</protein>
<dbReference type="PANTHER" id="PTHR42700:SF1">
    <property type="entry name" value="SULFATE ADENYLYLTRANSFERASE"/>
    <property type="match status" value="1"/>
</dbReference>
<gene>
    <name evidence="8" type="ORF">SAMN04488503_0749</name>
</gene>
<dbReference type="GO" id="GO:0004020">
    <property type="term" value="F:adenylylsulfate kinase activity"/>
    <property type="evidence" value="ECO:0007669"/>
    <property type="project" value="UniProtKB-EC"/>
</dbReference>
<evidence type="ECO:0000313" key="9">
    <source>
        <dbReference type="Proteomes" id="UP000198324"/>
    </source>
</evidence>
<keyword evidence="4 6" id="KW-0547">Nucleotide-binding</keyword>
<evidence type="ECO:0000256" key="1">
    <source>
        <dbReference type="ARBA" id="ARBA00001823"/>
    </source>
</evidence>
<comment type="similarity">
    <text evidence="6">Belongs to the APS kinase family.</text>
</comment>
<proteinExistence type="inferred from homology"/>
<dbReference type="GO" id="GO:0004781">
    <property type="term" value="F:sulfate adenylyltransferase (ATP) activity"/>
    <property type="evidence" value="ECO:0007669"/>
    <property type="project" value="TreeGrafter"/>
</dbReference>
<dbReference type="NCBIfam" id="NF003013">
    <property type="entry name" value="PRK03846.1"/>
    <property type="match status" value="1"/>
</dbReference>
<dbReference type="InterPro" id="IPR027417">
    <property type="entry name" value="P-loop_NTPase"/>
</dbReference>
<dbReference type="Proteomes" id="UP000198324">
    <property type="component" value="Unassembled WGS sequence"/>
</dbReference>
<dbReference type="InterPro" id="IPR050512">
    <property type="entry name" value="Sulf_AdTrans/APS_kinase"/>
</dbReference>
<dbReference type="GO" id="GO:0005524">
    <property type="term" value="F:ATP binding"/>
    <property type="evidence" value="ECO:0007669"/>
    <property type="project" value="UniProtKB-KW"/>
</dbReference>
<dbReference type="SUPFAM" id="SSF52540">
    <property type="entry name" value="P-loop containing nucleoside triphosphate hydrolases"/>
    <property type="match status" value="1"/>
</dbReference>
<evidence type="ECO:0000256" key="3">
    <source>
        <dbReference type="ARBA" id="ARBA00022679"/>
    </source>
</evidence>
<reference evidence="8 9" key="1">
    <citation type="submission" date="2017-06" db="EMBL/GenBank/DDBJ databases">
        <authorList>
            <person name="Kim H.J."/>
            <person name="Triplett B.A."/>
        </authorList>
    </citation>
    <scope>NUCLEOTIDE SEQUENCE [LARGE SCALE GENOMIC DNA]</scope>
    <source>
        <strain evidence="8 9">DSM 13116</strain>
    </source>
</reference>
<keyword evidence="6 8" id="KW-0418">Kinase</keyword>
<evidence type="ECO:0000256" key="4">
    <source>
        <dbReference type="ARBA" id="ARBA00022741"/>
    </source>
</evidence>
<evidence type="ECO:0000256" key="5">
    <source>
        <dbReference type="ARBA" id="ARBA00022840"/>
    </source>
</evidence>
<dbReference type="InterPro" id="IPR059117">
    <property type="entry name" value="APS_kinase_dom"/>
</dbReference>
<evidence type="ECO:0000256" key="2">
    <source>
        <dbReference type="ARBA" id="ARBA00012121"/>
    </source>
</evidence>
<dbReference type="Pfam" id="PF01583">
    <property type="entry name" value="APS_kinase"/>
    <property type="match status" value="1"/>
</dbReference>
<sequence length="182" mass="20023">MTQQLTGIYWLTGLSGAGKTTLTLGAADLLRAQGHPCLVLDGDIMRAGLSSDLGFSPEDRRENLRRAGEVARLVAQQGQVCLCAFITPYQATRNALRQRLGPLYREIFVSCPLESCVSRDPKGNYARARREGRTDYTGIGAPYETPDAPDVRVETNTSGIDDCVRTIVQFIYDSQPPRQGDR</sequence>
<dbReference type="EMBL" id="FZOC01000001">
    <property type="protein sequence ID" value="SNR66940.1"/>
    <property type="molecule type" value="Genomic_DNA"/>
</dbReference>
<comment type="pathway">
    <text evidence="6">Sulfur metabolism; hydrogen sulfide biosynthesis; sulfite from sulfate: step 2/3.</text>
</comment>
<dbReference type="GO" id="GO:0070814">
    <property type="term" value="P:hydrogen sulfide biosynthetic process"/>
    <property type="evidence" value="ECO:0007669"/>
    <property type="project" value="UniProtKB-UniPathway"/>
</dbReference>
<dbReference type="UniPathway" id="UPA00140">
    <property type="reaction ID" value="UER00205"/>
</dbReference>
<dbReference type="PANTHER" id="PTHR42700">
    <property type="entry name" value="SULFATE ADENYLYLTRANSFERASE"/>
    <property type="match status" value="1"/>
</dbReference>
<dbReference type="NCBIfam" id="TIGR00455">
    <property type="entry name" value="apsK"/>
    <property type="match status" value="1"/>
</dbReference>
<name>A0A238Y7E3_9BACT</name>
<dbReference type="Gene3D" id="3.40.50.300">
    <property type="entry name" value="P-loop containing nucleotide triphosphate hydrolases"/>
    <property type="match status" value="1"/>
</dbReference>
<keyword evidence="3 6" id="KW-0808">Transferase</keyword>
<dbReference type="CDD" id="cd02027">
    <property type="entry name" value="APSK"/>
    <property type="match status" value="1"/>
</dbReference>
<evidence type="ECO:0000259" key="7">
    <source>
        <dbReference type="Pfam" id="PF01583"/>
    </source>
</evidence>
<dbReference type="GO" id="GO:0010134">
    <property type="term" value="P:sulfate assimilation via adenylyl sulfate reduction"/>
    <property type="evidence" value="ECO:0007669"/>
    <property type="project" value="TreeGrafter"/>
</dbReference>
<feature type="domain" description="APS kinase" evidence="7">
    <location>
        <begin position="9"/>
        <end position="153"/>
    </location>
</feature>
<dbReference type="AlphaFoldDB" id="A0A238Y7E3"/>
<dbReference type="InterPro" id="IPR002891">
    <property type="entry name" value="APS"/>
</dbReference>
<accession>A0A238Y7E3</accession>
<organism evidence="8 9">
    <name type="scientific">Humidesulfovibrio mexicanus</name>
    <dbReference type="NCBI Taxonomy" id="147047"/>
    <lineage>
        <taxon>Bacteria</taxon>
        <taxon>Pseudomonadati</taxon>
        <taxon>Thermodesulfobacteriota</taxon>
        <taxon>Desulfovibrionia</taxon>
        <taxon>Desulfovibrionales</taxon>
        <taxon>Desulfovibrionaceae</taxon>
        <taxon>Humidesulfovibrio</taxon>
    </lineage>
</organism>
<dbReference type="GO" id="GO:0019379">
    <property type="term" value="P:sulfate assimilation, phosphoadenylyl sulfate reduction by phosphoadenylyl-sulfate reductase (thioredoxin)"/>
    <property type="evidence" value="ECO:0007669"/>
    <property type="project" value="TreeGrafter"/>
</dbReference>
<dbReference type="EC" id="2.7.1.25" evidence="2 6"/>
<evidence type="ECO:0000313" key="8">
    <source>
        <dbReference type="EMBL" id="SNR66940.1"/>
    </source>
</evidence>
<dbReference type="GO" id="GO:0005737">
    <property type="term" value="C:cytoplasm"/>
    <property type="evidence" value="ECO:0007669"/>
    <property type="project" value="TreeGrafter"/>
</dbReference>
<comment type="function">
    <text evidence="6">Catalyzes the synthesis of activated sulfate.</text>
</comment>
<comment type="catalytic activity">
    <reaction evidence="1 6">
        <text>adenosine 5'-phosphosulfate + ATP = 3'-phosphoadenylyl sulfate + ADP + H(+)</text>
        <dbReference type="Rhea" id="RHEA:24152"/>
        <dbReference type="ChEBI" id="CHEBI:15378"/>
        <dbReference type="ChEBI" id="CHEBI:30616"/>
        <dbReference type="ChEBI" id="CHEBI:58243"/>
        <dbReference type="ChEBI" id="CHEBI:58339"/>
        <dbReference type="ChEBI" id="CHEBI:456216"/>
        <dbReference type="EC" id="2.7.1.25"/>
    </reaction>
</comment>
<evidence type="ECO:0000256" key="6">
    <source>
        <dbReference type="RuleBase" id="RU004347"/>
    </source>
</evidence>
<keyword evidence="9" id="KW-1185">Reference proteome</keyword>